<gene>
    <name evidence="1" type="ORF">BO79DRAFT_250179</name>
</gene>
<accession>A0ACD1IS65</accession>
<name>A0ACD1IS65_9EURO</name>
<sequence>MSMGESLALQIAVLRKCLNIVDCEVCTHSSAISMLLITMCGHLLHISQAMSSQLWKWFMRGSRLHPQLATDLQDAEVHDGSGDPRGKLSMDQLVSIGAYNVDGRTERAIIILKAIEFRVEILCTILNHLRELATCANRNKHLTRIHALSVRVQNHLADLKNSSTDVVMISRS</sequence>
<protein>
    <submittedName>
        <fullName evidence="1">Uncharacterized protein</fullName>
    </submittedName>
</protein>
<dbReference type="EMBL" id="KZ824536">
    <property type="protein sequence ID" value="RAK93553.1"/>
    <property type="molecule type" value="Genomic_DNA"/>
</dbReference>
<keyword evidence="2" id="KW-1185">Reference proteome</keyword>
<dbReference type="Proteomes" id="UP000249748">
    <property type="component" value="Unassembled WGS sequence"/>
</dbReference>
<proteinExistence type="predicted"/>
<evidence type="ECO:0000313" key="1">
    <source>
        <dbReference type="EMBL" id="RAK93553.1"/>
    </source>
</evidence>
<organism evidence="1 2">
    <name type="scientific">Aspergillus costaricaensis CBS 115574</name>
    <dbReference type="NCBI Taxonomy" id="1448317"/>
    <lineage>
        <taxon>Eukaryota</taxon>
        <taxon>Fungi</taxon>
        <taxon>Dikarya</taxon>
        <taxon>Ascomycota</taxon>
        <taxon>Pezizomycotina</taxon>
        <taxon>Eurotiomycetes</taxon>
        <taxon>Eurotiomycetidae</taxon>
        <taxon>Eurotiales</taxon>
        <taxon>Aspergillaceae</taxon>
        <taxon>Aspergillus</taxon>
        <taxon>Aspergillus subgen. Circumdati</taxon>
    </lineage>
</organism>
<evidence type="ECO:0000313" key="2">
    <source>
        <dbReference type="Proteomes" id="UP000249748"/>
    </source>
</evidence>
<reference evidence="1" key="1">
    <citation type="submission" date="2018-02" db="EMBL/GenBank/DDBJ databases">
        <title>The genomes of Aspergillus section Nigri reveals drivers in fungal speciation.</title>
        <authorList>
            <consortium name="DOE Joint Genome Institute"/>
            <person name="Vesth T.C."/>
            <person name="Nybo J."/>
            <person name="Theobald S."/>
            <person name="Brandl J."/>
            <person name="Frisvad J.C."/>
            <person name="Nielsen K.F."/>
            <person name="Lyhne E.K."/>
            <person name="Kogle M.E."/>
            <person name="Kuo A."/>
            <person name="Riley R."/>
            <person name="Clum A."/>
            <person name="Nolan M."/>
            <person name="Lipzen A."/>
            <person name="Salamov A."/>
            <person name="Henrissat B."/>
            <person name="Wiebenga A."/>
            <person name="De vries R.P."/>
            <person name="Grigoriev I.V."/>
            <person name="Mortensen U.H."/>
            <person name="Andersen M.R."/>
            <person name="Baker S.E."/>
        </authorList>
    </citation>
    <scope>NUCLEOTIDE SEQUENCE</scope>
    <source>
        <strain evidence="1">CBS 115574</strain>
    </source>
</reference>